<evidence type="ECO:0000256" key="4">
    <source>
        <dbReference type="ARBA" id="ARBA00023136"/>
    </source>
</evidence>
<dbReference type="InterPro" id="IPR036259">
    <property type="entry name" value="MFS_trans_sf"/>
</dbReference>
<dbReference type="Pfam" id="PF00083">
    <property type="entry name" value="Sugar_tr"/>
    <property type="match status" value="2"/>
</dbReference>
<evidence type="ECO:0000256" key="1">
    <source>
        <dbReference type="ARBA" id="ARBA00004141"/>
    </source>
</evidence>
<organism evidence="7 8">
    <name type="scientific">Nesidiocoris tenuis</name>
    <dbReference type="NCBI Taxonomy" id="355587"/>
    <lineage>
        <taxon>Eukaryota</taxon>
        <taxon>Metazoa</taxon>
        <taxon>Ecdysozoa</taxon>
        <taxon>Arthropoda</taxon>
        <taxon>Hexapoda</taxon>
        <taxon>Insecta</taxon>
        <taxon>Pterygota</taxon>
        <taxon>Neoptera</taxon>
        <taxon>Paraneoptera</taxon>
        <taxon>Hemiptera</taxon>
        <taxon>Heteroptera</taxon>
        <taxon>Panheteroptera</taxon>
        <taxon>Cimicomorpha</taxon>
        <taxon>Miridae</taxon>
        <taxon>Dicyphina</taxon>
        <taxon>Nesidiocoris</taxon>
    </lineage>
</organism>
<dbReference type="PANTHER" id="PTHR48021:SF39">
    <property type="entry name" value="MAJOR FACILITATOR SUPERFAMILY (MFS) PROFILE DOMAIN-CONTAINING PROTEIN"/>
    <property type="match status" value="1"/>
</dbReference>
<evidence type="ECO:0000259" key="6">
    <source>
        <dbReference type="PROSITE" id="PS50850"/>
    </source>
</evidence>
<feature type="transmembrane region" description="Helical" evidence="5">
    <location>
        <begin position="178"/>
        <end position="200"/>
    </location>
</feature>
<feature type="transmembrane region" description="Helical" evidence="5">
    <location>
        <begin position="125"/>
        <end position="146"/>
    </location>
</feature>
<dbReference type="InterPro" id="IPR020846">
    <property type="entry name" value="MFS_dom"/>
</dbReference>
<evidence type="ECO:0000256" key="5">
    <source>
        <dbReference type="SAM" id="Phobius"/>
    </source>
</evidence>
<feature type="transmembrane region" description="Helical" evidence="5">
    <location>
        <begin position="405"/>
        <end position="427"/>
    </location>
</feature>
<keyword evidence="4 5" id="KW-0472">Membrane</keyword>
<feature type="transmembrane region" description="Helical" evidence="5">
    <location>
        <begin position="434"/>
        <end position="453"/>
    </location>
</feature>
<accession>A0ABN7B3D1</accession>
<dbReference type="InterPro" id="IPR005829">
    <property type="entry name" value="Sugar_transporter_CS"/>
</dbReference>
<dbReference type="EMBL" id="AP028918">
    <property type="protein sequence ID" value="BES98906.1"/>
    <property type="molecule type" value="Genomic_DNA"/>
</dbReference>
<protein>
    <submittedName>
        <fullName evidence="7">Sugar (And other) transporter</fullName>
    </submittedName>
</protein>
<dbReference type="PROSITE" id="PS50850">
    <property type="entry name" value="MFS"/>
    <property type="match status" value="1"/>
</dbReference>
<feature type="transmembrane region" description="Helical" evidence="5">
    <location>
        <begin position="153"/>
        <end position="172"/>
    </location>
</feature>
<keyword evidence="3 5" id="KW-1133">Transmembrane helix</keyword>
<feature type="transmembrane region" description="Helical" evidence="5">
    <location>
        <begin position="212"/>
        <end position="233"/>
    </location>
</feature>
<sequence>MKHQTCQYCLESTCRLTDVEKRPEIVKEPVRYSIKDVKHPTEQEELQEESKGAELTMEQAIETGKGFAKNKTQQKKLRNFLAQVLASSSKYLMLLDIGMGVSFATIAIPPLQAATTGLKMTEEEASWFASLVFVWQPVGSMTTVAFSKYGRKTAMIFLQLPLLIGWILPYFATSVWQLYIASSIMGLGVGFVQAPIATYIGEVTQPQYRGGLASVAYSMFTLGQVVIFGIDVITGDWRLSAICSSCVPIVTSIVLCLIPESPIWLISKGRYDEAKSALKWLRGWASDEDVEQEYKDLLYHNCRNYAEFCAEEGRNEIKGVCGKFSTEENSKQFASKTSIHPSIAPSESAEMGWARKFFLRPEMYNPMIFILLFMYLSNGSGLGVFRSYLVIILQSFDISMDEGKVTVAVSVVGLLGTVLMVILIPLIGKRKLTFISVILTGLGCLALGLYMMFGRNLNMEWLPLVILVEILFASNLGVSHIPWIIISEIFPLKGRTFGTGLVAGLGNVLQFIGIKLFYTYADLLTIGGVFVMYAITYAVGLVYLYYYQVETEGRPLNEIVEHFRTGRRARR</sequence>
<evidence type="ECO:0000313" key="7">
    <source>
        <dbReference type="EMBL" id="BES98906.1"/>
    </source>
</evidence>
<dbReference type="Proteomes" id="UP001307889">
    <property type="component" value="Chromosome 10"/>
</dbReference>
<feature type="transmembrane region" description="Helical" evidence="5">
    <location>
        <begin position="91"/>
        <end position="113"/>
    </location>
</feature>
<feature type="transmembrane region" description="Helical" evidence="5">
    <location>
        <begin position="364"/>
        <end position="385"/>
    </location>
</feature>
<gene>
    <name evidence="7" type="ORF">NTJ_11722</name>
</gene>
<keyword evidence="8" id="KW-1185">Reference proteome</keyword>
<name>A0ABN7B3D1_9HEMI</name>
<proteinExistence type="predicted"/>
<reference evidence="7 8" key="1">
    <citation type="submission" date="2023-09" db="EMBL/GenBank/DDBJ databases">
        <title>Nesidiocoris tenuis whole genome shotgun sequence.</title>
        <authorList>
            <person name="Shibata T."/>
            <person name="Shimoda M."/>
            <person name="Kobayashi T."/>
            <person name="Uehara T."/>
        </authorList>
    </citation>
    <scope>NUCLEOTIDE SEQUENCE [LARGE SCALE GENOMIC DNA]</scope>
    <source>
        <strain evidence="7 8">Japan</strain>
    </source>
</reference>
<keyword evidence="2 5" id="KW-0812">Transmembrane</keyword>
<feature type="domain" description="Major facilitator superfamily (MFS) profile" evidence="6">
    <location>
        <begin position="82"/>
        <end position="552"/>
    </location>
</feature>
<evidence type="ECO:0000256" key="3">
    <source>
        <dbReference type="ARBA" id="ARBA00022989"/>
    </source>
</evidence>
<dbReference type="Gene3D" id="1.20.1250.20">
    <property type="entry name" value="MFS general substrate transporter like domains"/>
    <property type="match status" value="1"/>
</dbReference>
<comment type="subcellular location">
    <subcellularLocation>
        <location evidence="1">Membrane</location>
        <topology evidence="1">Multi-pass membrane protein</topology>
    </subcellularLocation>
</comment>
<dbReference type="InterPro" id="IPR005828">
    <property type="entry name" value="MFS_sugar_transport-like"/>
</dbReference>
<feature type="transmembrane region" description="Helical" evidence="5">
    <location>
        <begin position="239"/>
        <end position="258"/>
    </location>
</feature>
<dbReference type="PROSITE" id="PS00217">
    <property type="entry name" value="SUGAR_TRANSPORT_2"/>
    <property type="match status" value="1"/>
</dbReference>
<feature type="transmembrane region" description="Helical" evidence="5">
    <location>
        <begin position="497"/>
        <end position="518"/>
    </location>
</feature>
<dbReference type="PANTHER" id="PTHR48021">
    <property type="match status" value="1"/>
</dbReference>
<dbReference type="InterPro" id="IPR050549">
    <property type="entry name" value="MFS_Trehalose_Transporter"/>
</dbReference>
<evidence type="ECO:0000313" key="8">
    <source>
        <dbReference type="Proteomes" id="UP001307889"/>
    </source>
</evidence>
<evidence type="ECO:0000256" key="2">
    <source>
        <dbReference type="ARBA" id="ARBA00022692"/>
    </source>
</evidence>
<feature type="transmembrane region" description="Helical" evidence="5">
    <location>
        <begin position="465"/>
        <end position="485"/>
    </location>
</feature>
<feature type="transmembrane region" description="Helical" evidence="5">
    <location>
        <begin position="524"/>
        <end position="546"/>
    </location>
</feature>
<dbReference type="SUPFAM" id="SSF103473">
    <property type="entry name" value="MFS general substrate transporter"/>
    <property type="match status" value="1"/>
</dbReference>